<dbReference type="SUPFAM" id="SSF51197">
    <property type="entry name" value="Clavaminate synthase-like"/>
    <property type="match status" value="1"/>
</dbReference>
<dbReference type="InterPro" id="IPR044861">
    <property type="entry name" value="IPNS-like_FE2OG_OXY"/>
</dbReference>
<dbReference type="Pfam" id="PF03171">
    <property type="entry name" value="2OG-FeII_Oxy"/>
    <property type="match status" value="1"/>
</dbReference>
<protein>
    <submittedName>
        <fullName evidence="6">2-oxoglutarate (2OG) and Fe(II)-dependent oxygenase superfamily protein</fullName>
    </submittedName>
</protein>
<comment type="caution">
    <text evidence="6">The sequence shown here is derived from an EMBL/GenBank/DDBJ whole genome shotgun (WGS) entry which is preliminary data.</text>
</comment>
<dbReference type="InterPro" id="IPR005123">
    <property type="entry name" value="Oxoglu/Fe-dep_dioxygenase_dom"/>
</dbReference>
<evidence type="ECO:0000313" key="7">
    <source>
        <dbReference type="Proteomes" id="UP000325081"/>
    </source>
</evidence>
<dbReference type="InterPro" id="IPR050295">
    <property type="entry name" value="Plant_2OG-oxidoreductases"/>
</dbReference>
<dbReference type="GO" id="GO:0002238">
    <property type="term" value="P:response to molecule of fungal origin"/>
    <property type="evidence" value="ECO:0007669"/>
    <property type="project" value="UniProtKB-ARBA"/>
</dbReference>
<dbReference type="InterPro" id="IPR026992">
    <property type="entry name" value="DIOX_N"/>
</dbReference>
<dbReference type="AlphaFoldDB" id="A0A5A7R7I7"/>
<gene>
    <name evidence="6" type="ORF">STAS_30764</name>
</gene>
<evidence type="ECO:0000256" key="2">
    <source>
        <dbReference type="ARBA" id="ARBA00022723"/>
    </source>
</evidence>
<dbReference type="GO" id="GO:0016706">
    <property type="term" value="F:2-oxoglutarate-dependent dioxygenase activity"/>
    <property type="evidence" value="ECO:0007669"/>
    <property type="project" value="UniProtKB-ARBA"/>
</dbReference>
<proteinExistence type="inferred from homology"/>
<sequence>MSENNLISTLNGSNNCPYYMKKGVKYLVETSPEMTSLPPEYVLPLQEDPLSAATAEVPVIDLSGLDGPRHLRLSTVKAISSACELWGFFRIINHGIRESLVEEMLSVAQEFFDLSLDEKMKYASDDVLCPVRYGTSLNTSKKHDLHWRDYFRHYGHPFENSFHLWPLNPPNYRNVAREYMEEIWKVAMKLAGAISEGLGLDVGYIENSMGHGIQILANNYYPPCPEPNKTLGLAAHSDHGGITILMQNGVNGLQIRNNNEWRVVDHILSNGKYKSVEHRGTVNAYKTRISVAVGHGPDLLSTVEPASPLVEEKERACFTKTT</sequence>
<name>A0A5A7R7I7_STRAF</name>
<dbReference type="GO" id="GO:0009805">
    <property type="term" value="P:coumarin biosynthetic process"/>
    <property type="evidence" value="ECO:0007669"/>
    <property type="project" value="UniProtKB-ARBA"/>
</dbReference>
<organism evidence="6 7">
    <name type="scientific">Striga asiatica</name>
    <name type="common">Asiatic witchweed</name>
    <name type="synonym">Buchnera asiatica</name>
    <dbReference type="NCBI Taxonomy" id="4170"/>
    <lineage>
        <taxon>Eukaryota</taxon>
        <taxon>Viridiplantae</taxon>
        <taxon>Streptophyta</taxon>
        <taxon>Embryophyta</taxon>
        <taxon>Tracheophyta</taxon>
        <taxon>Spermatophyta</taxon>
        <taxon>Magnoliopsida</taxon>
        <taxon>eudicotyledons</taxon>
        <taxon>Gunneridae</taxon>
        <taxon>Pentapetalae</taxon>
        <taxon>asterids</taxon>
        <taxon>lamiids</taxon>
        <taxon>Lamiales</taxon>
        <taxon>Orobanchaceae</taxon>
        <taxon>Buchnereae</taxon>
        <taxon>Striga</taxon>
    </lineage>
</organism>
<evidence type="ECO:0000259" key="5">
    <source>
        <dbReference type="PROSITE" id="PS51471"/>
    </source>
</evidence>
<dbReference type="Pfam" id="PF14226">
    <property type="entry name" value="DIOX_N"/>
    <property type="match status" value="1"/>
</dbReference>
<keyword evidence="3 4" id="KW-0408">Iron</keyword>
<dbReference type="Proteomes" id="UP000325081">
    <property type="component" value="Unassembled WGS sequence"/>
</dbReference>
<dbReference type="InterPro" id="IPR027443">
    <property type="entry name" value="IPNS-like_sf"/>
</dbReference>
<evidence type="ECO:0000313" key="6">
    <source>
        <dbReference type="EMBL" id="GER53260.1"/>
    </source>
</evidence>
<dbReference type="Gene3D" id="2.60.120.330">
    <property type="entry name" value="B-lactam Antibiotic, Isopenicillin N Synthase, Chain"/>
    <property type="match status" value="1"/>
</dbReference>
<reference evidence="7" key="1">
    <citation type="journal article" date="2019" name="Curr. Biol.">
        <title>Genome Sequence of Striga asiatica Provides Insight into the Evolution of Plant Parasitism.</title>
        <authorList>
            <person name="Yoshida S."/>
            <person name="Kim S."/>
            <person name="Wafula E.K."/>
            <person name="Tanskanen J."/>
            <person name="Kim Y.M."/>
            <person name="Honaas L."/>
            <person name="Yang Z."/>
            <person name="Spallek T."/>
            <person name="Conn C.E."/>
            <person name="Ichihashi Y."/>
            <person name="Cheong K."/>
            <person name="Cui S."/>
            <person name="Der J.P."/>
            <person name="Gundlach H."/>
            <person name="Jiao Y."/>
            <person name="Hori C."/>
            <person name="Ishida J.K."/>
            <person name="Kasahara H."/>
            <person name="Kiba T."/>
            <person name="Kim M.S."/>
            <person name="Koo N."/>
            <person name="Laohavisit A."/>
            <person name="Lee Y.H."/>
            <person name="Lumba S."/>
            <person name="McCourt P."/>
            <person name="Mortimer J.C."/>
            <person name="Mutuku J.M."/>
            <person name="Nomura T."/>
            <person name="Sasaki-Sekimoto Y."/>
            <person name="Seto Y."/>
            <person name="Wang Y."/>
            <person name="Wakatake T."/>
            <person name="Sakakibara H."/>
            <person name="Demura T."/>
            <person name="Yamaguchi S."/>
            <person name="Yoneyama K."/>
            <person name="Manabe R.I."/>
            <person name="Nelson D.C."/>
            <person name="Schulman A.H."/>
            <person name="Timko M.P."/>
            <person name="dePamphilis C.W."/>
            <person name="Choi D."/>
            <person name="Shirasu K."/>
        </authorList>
    </citation>
    <scope>NUCLEOTIDE SEQUENCE [LARGE SCALE GENOMIC DNA]</scope>
    <source>
        <strain evidence="7">cv. UVA1</strain>
    </source>
</reference>
<comment type="similarity">
    <text evidence="1 4">Belongs to the iron/ascorbate-dependent oxidoreductase family.</text>
</comment>
<dbReference type="GO" id="GO:0046872">
    <property type="term" value="F:metal ion binding"/>
    <property type="evidence" value="ECO:0007669"/>
    <property type="project" value="UniProtKB-KW"/>
</dbReference>
<evidence type="ECO:0000256" key="3">
    <source>
        <dbReference type="ARBA" id="ARBA00023004"/>
    </source>
</evidence>
<evidence type="ECO:0000256" key="1">
    <source>
        <dbReference type="ARBA" id="ARBA00008056"/>
    </source>
</evidence>
<dbReference type="OrthoDB" id="288590at2759"/>
<keyword evidence="7" id="KW-1185">Reference proteome</keyword>
<accession>A0A5A7R7I7</accession>
<evidence type="ECO:0000256" key="4">
    <source>
        <dbReference type="RuleBase" id="RU003682"/>
    </source>
</evidence>
<dbReference type="PROSITE" id="PS51471">
    <property type="entry name" value="FE2OG_OXY"/>
    <property type="match status" value="1"/>
</dbReference>
<keyword evidence="4" id="KW-0560">Oxidoreductase</keyword>
<dbReference type="PANTHER" id="PTHR47991">
    <property type="entry name" value="OXOGLUTARATE/IRON-DEPENDENT DIOXYGENASE"/>
    <property type="match status" value="1"/>
</dbReference>
<feature type="domain" description="Fe2OG dioxygenase" evidence="5">
    <location>
        <begin position="211"/>
        <end position="297"/>
    </location>
</feature>
<keyword evidence="2 4" id="KW-0479">Metal-binding</keyword>
<dbReference type="EMBL" id="BKCP01010515">
    <property type="protein sequence ID" value="GER53260.1"/>
    <property type="molecule type" value="Genomic_DNA"/>
</dbReference>